<feature type="transmembrane region" description="Helical" evidence="1">
    <location>
        <begin position="6"/>
        <end position="26"/>
    </location>
</feature>
<dbReference type="STRING" id="428406.Rpic12D_3263"/>
<gene>
    <name evidence="2" type="ordered locus">Rpic12D_3263</name>
</gene>
<dbReference type="KEGG" id="rpf:Rpic12D_3263"/>
<keyword evidence="1" id="KW-0472">Membrane</keyword>
<organism evidence="2">
    <name type="scientific">Ralstonia pickettii (strain 12D)</name>
    <dbReference type="NCBI Taxonomy" id="428406"/>
    <lineage>
        <taxon>Bacteria</taxon>
        <taxon>Pseudomonadati</taxon>
        <taxon>Pseudomonadota</taxon>
        <taxon>Betaproteobacteria</taxon>
        <taxon>Burkholderiales</taxon>
        <taxon>Burkholderiaceae</taxon>
        <taxon>Ralstonia</taxon>
    </lineage>
</organism>
<evidence type="ECO:0000256" key="1">
    <source>
        <dbReference type="SAM" id="Phobius"/>
    </source>
</evidence>
<reference evidence="2" key="1">
    <citation type="submission" date="2009-06" db="EMBL/GenBank/DDBJ databases">
        <title>Complete sequence chromosome 1 of Ralstonia pickettii 12D.</title>
        <authorList>
            <consortium name="US DOE Joint Genome Institute"/>
            <person name="Lucas S."/>
            <person name="Copeland A."/>
            <person name="Lapidus A."/>
            <person name="Glavina del Rio T."/>
            <person name="Dalin E."/>
            <person name="Tice H."/>
            <person name="Bruce D."/>
            <person name="Goodwin L."/>
            <person name="Pitluck S."/>
            <person name="Sims D."/>
            <person name="Meincke L."/>
            <person name="Brettin T."/>
            <person name="Detter J.C."/>
            <person name="Han C."/>
            <person name="Larimer F."/>
            <person name="Land M."/>
            <person name="Hauser L."/>
            <person name="Kyrpides N."/>
            <person name="Ovchinnikova G."/>
            <person name="Marsh T."/>
            <person name="Richardson P."/>
        </authorList>
    </citation>
    <scope>NUCLEOTIDE SEQUENCE [LARGE SCALE GENOMIC DNA]</scope>
    <source>
        <strain evidence="2">12D</strain>
    </source>
</reference>
<name>C6BHF5_RALP1</name>
<keyword evidence="1" id="KW-0812">Transmembrane</keyword>
<sequence length="53" mass="5810">MTLAARWLLGAGAVLALVMLFVVLYLDERSASRRYGRAIEHHEKGLSNPGDPS</sequence>
<dbReference type="HOGENOM" id="CLU_3065368_0_0_4"/>
<evidence type="ECO:0000313" key="2">
    <source>
        <dbReference type="EMBL" id="ACS64529.1"/>
    </source>
</evidence>
<accession>C6BHF5</accession>
<dbReference type="EMBL" id="CP001644">
    <property type="protein sequence ID" value="ACS64529.1"/>
    <property type="molecule type" value="Genomic_DNA"/>
</dbReference>
<dbReference type="AlphaFoldDB" id="C6BHF5"/>
<protein>
    <submittedName>
        <fullName evidence="2">Uncharacterized protein</fullName>
    </submittedName>
</protein>
<keyword evidence="1" id="KW-1133">Transmembrane helix</keyword>
<proteinExistence type="predicted"/>